<gene>
    <name evidence="3" type="ordered locus">Clocel_0291</name>
</gene>
<evidence type="ECO:0000313" key="3">
    <source>
        <dbReference type="EMBL" id="ADL50072.1"/>
    </source>
</evidence>
<organism evidence="3 4">
    <name type="scientific">Clostridium cellulovorans (strain ATCC 35296 / DSM 3052 / OCM 3 / 743B)</name>
    <dbReference type="NCBI Taxonomy" id="573061"/>
    <lineage>
        <taxon>Bacteria</taxon>
        <taxon>Bacillati</taxon>
        <taxon>Bacillota</taxon>
        <taxon>Clostridia</taxon>
        <taxon>Eubacteriales</taxon>
        <taxon>Clostridiaceae</taxon>
        <taxon>Clostridium</taxon>
    </lineage>
</organism>
<keyword evidence="1" id="KW-0472">Membrane</keyword>
<dbReference type="Proteomes" id="UP000002730">
    <property type="component" value="Chromosome"/>
</dbReference>
<feature type="transmembrane region" description="Helical" evidence="1">
    <location>
        <begin position="242"/>
        <end position="266"/>
    </location>
</feature>
<feature type="transmembrane region" description="Helical" evidence="1">
    <location>
        <begin position="329"/>
        <end position="352"/>
    </location>
</feature>
<protein>
    <recommendedName>
        <fullName evidence="2">DUF5808 domain-containing protein</fullName>
    </recommendedName>
</protein>
<feature type="transmembrane region" description="Helical" evidence="1">
    <location>
        <begin position="85"/>
        <end position="105"/>
    </location>
</feature>
<keyword evidence="1" id="KW-0812">Transmembrane</keyword>
<proteinExistence type="predicted"/>
<evidence type="ECO:0000259" key="2">
    <source>
        <dbReference type="Pfam" id="PF19124"/>
    </source>
</evidence>
<feature type="transmembrane region" description="Helical" evidence="1">
    <location>
        <begin position="141"/>
        <end position="160"/>
    </location>
</feature>
<dbReference type="AlphaFoldDB" id="D9SPM3"/>
<reference evidence="3 4" key="1">
    <citation type="submission" date="2010-08" db="EMBL/GenBank/DDBJ databases">
        <title>Complete sequence of Clostridium cellulovorans 743B.</title>
        <authorList>
            <consortium name="US DOE Joint Genome Institute"/>
            <person name="Lucas S."/>
            <person name="Copeland A."/>
            <person name="Lapidus A."/>
            <person name="Cheng J.-F."/>
            <person name="Bruce D."/>
            <person name="Goodwin L."/>
            <person name="Pitluck S."/>
            <person name="Chertkov O."/>
            <person name="Detter J.C."/>
            <person name="Han C."/>
            <person name="Tapia R."/>
            <person name="Land M."/>
            <person name="Hauser L."/>
            <person name="Chang Y.-J."/>
            <person name="Jeffries C."/>
            <person name="Kyrpides N."/>
            <person name="Ivanova N."/>
            <person name="Mikhailova N."/>
            <person name="Hemme C.L."/>
            <person name="Woyke T."/>
        </authorList>
    </citation>
    <scope>NUCLEOTIDE SEQUENCE [LARGE SCALE GENOMIC DNA]</scope>
    <source>
        <strain evidence="4">ATCC 35296 / DSM 3052 / OCM 3 / 743B</strain>
    </source>
</reference>
<feature type="transmembrane region" description="Helical" evidence="1">
    <location>
        <begin position="61"/>
        <end position="79"/>
    </location>
</feature>
<evidence type="ECO:0000313" key="4">
    <source>
        <dbReference type="Proteomes" id="UP000002730"/>
    </source>
</evidence>
<dbReference type="eggNOG" id="COG4194">
    <property type="taxonomic scope" value="Bacteria"/>
</dbReference>
<feature type="transmembrane region" description="Helical" evidence="1">
    <location>
        <begin position="166"/>
        <end position="187"/>
    </location>
</feature>
<accession>D9SPM3</accession>
<feature type="domain" description="DUF5808" evidence="2">
    <location>
        <begin position="303"/>
        <end position="328"/>
    </location>
</feature>
<sequence>MDGSMIFISIFSIVIFSIFYAIGSYINALSNKGIFFGVRMPLGYEKHENLLALKKDYTKRFNISFLIFVLVYAITIFLFKDYVFSTFFIAIFALLLLIHNNFYTIHKKVRQIKKEEVWKFESRKVVVVDLKGRKNTSENKTLSKGLYFILAAIVLVSFIIAFREDIIFLAIAQIVTTLVMLLAIYAINNTKQQLNGGEANELIEKNKRYKYYISLLMYIASLAVTLSFFFVILASADFISSPVIFISIIATTFIPMIIIVIGALLIGQGGKNLSVNSVNDEDKLIIDRDDDENYVLGCFYYNKNDPAVFVPKRIGIGTDLNYAKPGSKIFIGIVLAILIGSLISTFSLSHLVSTGVKEKSITIEANELSIEGMYGIKIPYESIYSIEMMETFPQDMTRKNGLAINHTLIGKFKSKAYDNCNLYIMDSRKPNLFIYTKEEKRIFINYENPDRTRELYDKIIEKIHNN</sequence>
<dbReference type="OrthoDB" id="9808690at2"/>
<evidence type="ECO:0000256" key="1">
    <source>
        <dbReference type="SAM" id="Phobius"/>
    </source>
</evidence>
<dbReference type="KEGG" id="ccb:Clocel_0291"/>
<dbReference type="RefSeq" id="WP_010075163.1">
    <property type="nucleotide sequence ID" value="NC_014393.1"/>
</dbReference>
<dbReference type="EMBL" id="CP002160">
    <property type="protein sequence ID" value="ADL50072.1"/>
    <property type="molecule type" value="Genomic_DNA"/>
</dbReference>
<name>D9SPM3_CLOC7</name>
<dbReference type="STRING" id="573061.Clocel_0291"/>
<dbReference type="Pfam" id="PF19124">
    <property type="entry name" value="DUF5808"/>
    <property type="match status" value="1"/>
</dbReference>
<keyword evidence="4" id="KW-1185">Reference proteome</keyword>
<feature type="transmembrane region" description="Helical" evidence="1">
    <location>
        <begin position="6"/>
        <end position="26"/>
    </location>
</feature>
<keyword evidence="1" id="KW-1133">Transmembrane helix</keyword>
<dbReference type="InterPro" id="IPR043831">
    <property type="entry name" value="DUF5808"/>
</dbReference>
<feature type="transmembrane region" description="Helical" evidence="1">
    <location>
        <begin position="215"/>
        <end position="236"/>
    </location>
</feature>
<dbReference type="HOGENOM" id="CLU_046397_1_0_9"/>